<dbReference type="Proteomes" id="UP000652219">
    <property type="component" value="Unassembled WGS sequence"/>
</dbReference>
<reference evidence="1 2" key="1">
    <citation type="journal article" date="2020" name="Phytopathology">
        <title>Genome Sequence Resources of Colletotrichum truncatum, C. plurivorum, C. musicola, and C. sojae: Four Species Pathogenic to Soybean (Glycine max).</title>
        <authorList>
            <person name="Rogerio F."/>
            <person name="Boufleur T.R."/>
            <person name="Ciampi-Guillardi M."/>
            <person name="Sukno S.A."/>
            <person name="Thon M.R."/>
            <person name="Massola Junior N.S."/>
            <person name="Baroncelli R."/>
        </authorList>
    </citation>
    <scope>NUCLEOTIDE SEQUENCE [LARGE SCALE GENOMIC DNA]</scope>
    <source>
        <strain evidence="1 2">LFN0009</strain>
    </source>
</reference>
<organism evidence="1 2">
    <name type="scientific">Colletotrichum sojae</name>
    <dbReference type="NCBI Taxonomy" id="2175907"/>
    <lineage>
        <taxon>Eukaryota</taxon>
        <taxon>Fungi</taxon>
        <taxon>Dikarya</taxon>
        <taxon>Ascomycota</taxon>
        <taxon>Pezizomycotina</taxon>
        <taxon>Sordariomycetes</taxon>
        <taxon>Hypocreomycetidae</taxon>
        <taxon>Glomerellales</taxon>
        <taxon>Glomerellaceae</taxon>
        <taxon>Colletotrichum</taxon>
        <taxon>Colletotrichum orchidearum species complex</taxon>
    </lineage>
</organism>
<keyword evidence="2" id="KW-1185">Reference proteome</keyword>
<comment type="caution">
    <text evidence="1">The sequence shown here is derived from an EMBL/GenBank/DDBJ whole genome shotgun (WGS) entry which is preliminary data.</text>
</comment>
<dbReference type="AlphaFoldDB" id="A0A8H6MMN4"/>
<proteinExistence type="predicted"/>
<evidence type="ECO:0000313" key="1">
    <source>
        <dbReference type="EMBL" id="KAF6802234.1"/>
    </source>
</evidence>
<evidence type="ECO:0000313" key="2">
    <source>
        <dbReference type="Proteomes" id="UP000652219"/>
    </source>
</evidence>
<gene>
    <name evidence="1" type="ORF">CSOJ01_11737</name>
</gene>
<accession>A0A8H6MMN4</accession>
<protein>
    <submittedName>
        <fullName evidence="1">Uncharacterized protein</fullName>
    </submittedName>
</protein>
<sequence length="223" mass="25119">MHSKKQDNTVAKLPSSEQHHYLYLARGPENTFTVNLAEAKGHSVPLYTVTHNYNMSKMEIRRLPSSPGPEQHRPIGAIKLRAIPPRVDVTLRGTAFRMVRPHALSKNLAFSFLGAPEMRWERLPVRARGIKLVDFNGAVRGHFRPRMRLRVLEDDFGGGWGVAEEIERRQSAGMGVGRPARGPGFELYASRLADLDLDLIVTTGLAAAEYRRQLQEDWDDVAE</sequence>
<name>A0A8H6MMN4_9PEZI</name>
<dbReference type="EMBL" id="WIGN01000280">
    <property type="protein sequence ID" value="KAF6802234.1"/>
    <property type="molecule type" value="Genomic_DNA"/>
</dbReference>